<dbReference type="InterPro" id="IPR000866">
    <property type="entry name" value="AhpC/TSA"/>
</dbReference>
<organism evidence="14 15">
    <name type="scientific">Candidatus Uhrbacteria bacterium CG22_combo_CG10-13_8_21_14_all_47_17</name>
    <dbReference type="NCBI Taxonomy" id="1975041"/>
    <lineage>
        <taxon>Bacteria</taxon>
        <taxon>Candidatus Uhriibacteriota</taxon>
    </lineage>
</organism>
<evidence type="ECO:0000256" key="2">
    <source>
        <dbReference type="ARBA" id="ARBA00011245"/>
    </source>
</evidence>
<dbReference type="InterPro" id="IPR050924">
    <property type="entry name" value="Peroxiredoxin_BCP/PrxQ"/>
</dbReference>
<dbReference type="SUPFAM" id="SSF52833">
    <property type="entry name" value="Thioredoxin-like"/>
    <property type="match status" value="1"/>
</dbReference>
<dbReference type="EC" id="1.11.1.24" evidence="3"/>
<keyword evidence="4 14" id="KW-0575">Peroxidase</keyword>
<dbReference type="PIRSF" id="PIRSF000239">
    <property type="entry name" value="AHPC"/>
    <property type="match status" value="1"/>
</dbReference>
<dbReference type="PANTHER" id="PTHR42801:SF4">
    <property type="entry name" value="AHPC_TSA FAMILY PROTEIN"/>
    <property type="match status" value="1"/>
</dbReference>
<dbReference type="GO" id="GO:0045454">
    <property type="term" value="P:cell redox homeostasis"/>
    <property type="evidence" value="ECO:0007669"/>
    <property type="project" value="TreeGrafter"/>
</dbReference>
<feature type="active site" description="Cysteine sulfenic acid (-SOH) intermediate; for peroxidase activity" evidence="12">
    <location>
        <position position="45"/>
    </location>
</feature>
<dbReference type="InterPro" id="IPR013766">
    <property type="entry name" value="Thioredoxin_domain"/>
</dbReference>
<dbReference type="PANTHER" id="PTHR42801">
    <property type="entry name" value="THIOREDOXIN-DEPENDENT PEROXIDE REDUCTASE"/>
    <property type="match status" value="1"/>
</dbReference>
<evidence type="ECO:0000256" key="4">
    <source>
        <dbReference type="ARBA" id="ARBA00022559"/>
    </source>
</evidence>
<evidence type="ECO:0000259" key="13">
    <source>
        <dbReference type="PROSITE" id="PS51352"/>
    </source>
</evidence>
<keyword evidence="8" id="KW-0676">Redox-active center</keyword>
<dbReference type="InterPro" id="IPR024706">
    <property type="entry name" value="Peroxiredoxin_AhpC-typ"/>
</dbReference>
<dbReference type="PROSITE" id="PS51352">
    <property type="entry name" value="THIOREDOXIN_2"/>
    <property type="match status" value="1"/>
</dbReference>
<keyword evidence="5" id="KW-0049">Antioxidant</keyword>
<evidence type="ECO:0000256" key="8">
    <source>
        <dbReference type="ARBA" id="ARBA00023284"/>
    </source>
</evidence>
<gene>
    <name evidence="14" type="ORF">COX00_02455</name>
</gene>
<evidence type="ECO:0000256" key="10">
    <source>
        <dbReference type="ARBA" id="ARBA00038489"/>
    </source>
</evidence>
<proteinExistence type="inferred from homology"/>
<feature type="domain" description="Thioredoxin" evidence="13">
    <location>
        <begin position="3"/>
        <end position="156"/>
    </location>
</feature>
<comment type="subunit">
    <text evidence="2">Monomer.</text>
</comment>
<keyword evidence="6" id="KW-0560">Oxidoreductase</keyword>
<dbReference type="Gene3D" id="3.40.30.10">
    <property type="entry name" value="Glutaredoxin"/>
    <property type="match status" value="1"/>
</dbReference>
<dbReference type="InterPro" id="IPR036249">
    <property type="entry name" value="Thioredoxin-like_sf"/>
</dbReference>
<evidence type="ECO:0000256" key="12">
    <source>
        <dbReference type="PIRSR" id="PIRSR000239-1"/>
    </source>
</evidence>
<evidence type="ECO:0000313" key="15">
    <source>
        <dbReference type="Proteomes" id="UP000231581"/>
    </source>
</evidence>
<evidence type="ECO:0000256" key="1">
    <source>
        <dbReference type="ARBA" id="ARBA00003330"/>
    </source>
</evidence>
<accession>A0A2H0BSB3</accession>
<comment type="caution">
    <text evidence="14">The sequence shown here is derived from an EMBL/GenBank/DDBJ whole genome shotgun (WGS) entry which is preliminary data.</text>
</comment>
<dbReference type="FunFam" id="3.40.30.10:FF:000007">
    <property type="entry name" value="Thioredoxin-dependent thiol peroxidase"/>
    <property type="match status" value="1"/>
</dbReference>
<evidence type="ECO:0000256" key="7">
    <source>
        <dbReference type="ARBA" id="ARBA00023157"/>
    </source>
</evidence>
<dbReference type="Pfam" id="PF00578">
    <property type="entry name" value="AhpC-TSA"/>
    <property type="match status" value="1"/>
</dbReference>
<dbReference type="NCBIfam" id="NF006960">
    <property type="entry name" value="PRK09437.1"/>
    <property type="match status" value="1"/>
</dbReference>
<dbReference type="GO" id="GO:0005737">
    <property type="term" value="C:cytoplasm"/>
    <property type="evidence" value="ECO:0007669"/>
    <property type="project" value="TreeGrafter"/>
</dbReference>
<comment type="similarity">
    <text evidence="10">Belongs to the peroxiredoxin family. BCP/PrxQ subfamily.</text>
</comment>
<comment type="function">
    <text evidence="1">Thiol-specific peroxidase that catalyzes the reduction of hydrogen peroxide and organic hydroperoxides to water and alcohols, respectively. Plays a role in cell protection against oxidative stress by detoxifying peroxides and as sensor of hydrogen peroxide-mediated signaling events.</text>
</comment>
<evidence type="ECO:0000256" key="11">
    <source>
        <dbReference type="ARBA" id="ARBA00049091"/>
    </source>
</evidence>
<dbReference type="EMBL" id="PCSZ01000050">
    <property type="protein sequence ID" value="PIP60567.1"/>
    <property type="molecule type" value="Genomic_DNA"/>
</dbReference>
<evidence type="ECO:0000256" key="3">
    <source>
        <dbReference type="ARBA" id="ARBA00013017"/>
    </source>
</evidence>
<dbReference type="Proteomes" id="UP000231581">
    <property type="component" value="Unassembled WGS sequence"/>
</dbReference>
<dbReference type="AlphaFoldDB" id="A0A2H0BSB3"/>
<evidence type="ECO:0000313" key="14">
    <source>
        <dbReference type="EMBL" id="PIP60567.1"/>
    </source>
</evidence>
<dbReference type="CDD" id="cd03017">
    <property type="entry name" value="PRX_BCP"/>
    <property type="match status" value="1"/>
</dbReference>
<evidence type="ECO:0000256" key="6">
    <source>
        <dbReference type="ARBA" id="ARBA00023002"/>
    </source>
</evidence>
<dbReference type="GO" id="GO:0008379">
    <property type="term" value="F:thioredoxin peroxidase activity"/>
    <property type="evidence" value="ECO:0007669"/>
    <property type="project" value="TreeGrafter"/>
</dbReference>
<reference evidence="14 15" key="1">
    <citation type="submission" date="2017-09" db="EMBL/GenBank/DDBJ databases">
        <title>Depth-based differentiation of microbial function through sediment-hosted aquifers and enrichment of novel symbionts in the deep terrestrial subsurface.</title>
        <authorList>
            <person name="Probst A.J."/>
            <person name="Ladd B."/>
            <person name="Jarett J.K."/>
            <person name="Geller-Mcgrath D.E."/>
            <person name="Sieber C.M."/>
            <person name="Emerson J.B."/>
            <person name="Anantharaman K."/>
            <person name="Thomas B.C."/>
            <person name="Malmstrom R."/>
            <person name="Stieglmeier M."/>
            <person name="Klingl A."/>
            <person name="Woyke T."/>
            <person name="Ryan C.M."/>
            <person name="Banfield J.F."/>
        </authorList>
    </citation>
    <scope>NUCLEOTIDE SEQUENCE [LARGE SCALE GENOMIC DNA]</scope>
    <source>
        <strain evidence="14">CG22_combo_CG10-13_8_21_14_all_47_17</strain>
    </source>
</reference>
<evidence type="ECO:0000256" key="9">
    <source>
        <dbReference type="ARBA" id="ARBA00032824"/>
    </source>
</evidence>
<comment type="catalytic activity">
    <reaction evidence="11">
        <text>a hydroperoxide + [thioredoxin]-dithiol = an alcohol + [thioredoxin]-disulfide + H2O</text>
        <dbReference type="Rhea" id="RHEA:62620"/>
        <dbReference type="Rhea" id="RHEA-COMP:10698"/>
        <dbReference type="Rhea" id="RHEA-COMP:10700"/>
        <dbReference type="ChEBI" id="CHEBI:15377"/>
        <dbReference type="ChEBI" id="CHEBI:29950"/>
        <dbReference type="ChEBI" id="CHEBI:30879"/>
        <dbReference type="ChEBI" id="CHEBI:35924"/>
        <dbReference type="ChEBI" id="CHEBI:50058"/>
        <dbReference type="EC" id="1.11.1.24"/>
    </reaction>
</comment>
<keyword evidence="7" id="KW-1015">Disulfide bond</keyword>
<sequence>MKLTIGDKALEFNLPDQKGKMHSLKDQKGKWTLLYFYPKDDTPGCTIEACTIRDNYPAFKKLGITVFGMSADPVKKHEKFSEKYDLPFTLLSDEEKETLEAYGVWGKKKFMGREYMGISRESFLIDPKGKIVKIYEKVKPAQHAEEVLGDLKTLQTK</sequence>
<name>A0A2H0BSB3_9BACT</name>
<protein>
    <recommendedName>
        <fullName evidence="3">thioredoxin-dependent peroxiredoxin</fullName>
        <ecNumber evidence="3">1.11.1.24</ecNumber>
    </recommendedName>
    <alternativeName>
        <fullName evidence="9">Thioredoxin peroxidase</fullName>
    </alternativeName>
</protein>
<evidence type="ECO:0000256" key="5">
    <source>
        <dbReference type="ARBA" id="ARBA00022862"/>
    </source>
</evidence>
<dbReference type="GO" id="GO:0034599">
    <property type="term" value="P:cellular response to oxidative stress"/>
    <property type="evidence" value="ECO:0007669"/>
    <property type="project" value="TreeGrafter"/>
</dbReference>